<evidence type="ECO:0000259" key="1">
    <source>
        <dbReference type="Pfam" id="PF25164"/>
    </source>
</evidence>
<reference evidence="2 3" key="1">
    <citation type="submission" date="2015-06" db="EMBL/GenBank/DDBJ databases">
        <title>Genome sequencing project of Bacillus galactosidilyticus PL133.</title>
        <authorList>
            <person name="Gaiero J."/>
            <person name="Nicol R."/>
            <person name="Habash M."/>
        </authorList>
    </citation>
    <scope>NUCLEOTIDE SEQUENCE [LARGE SCALE GENOMIC DNA]</scope>
    <source>
        <strain evidence="2 3">PL133</strain>
    </source>
</reference>
<dbReference type="EMBL" id="LGPB01000068">
    <property type="protein sequence ID" value="KRG14090.1"/>
    <property type="molecule type" value="Genomic_DNA"/>
</dbReference>
<gene>
    <name evidence="2" type="ORF">ACA29_07265</name>
</gene>
<organism evidence="2 3">
    <name type="scientific">Lederbergia galactosidilytica</name>
    <dbReference type="NCBI Taxonomy" id="217031"/>
    <lineage>
        <taxon>Bacteria</taxon>
        <taxon>Bacillati</taxon>
        <taxon>Bacillota</taxon>
        <taxon>Bacilli</taxon>
        <taxon>Bacillales</taxon>
        <taxon>Bacillaceae</taxon>
        <taxon>Lederbergia</taxon>
    </lineage>
</organism>
<sequence>MVIFKLGKVKRPHFAHYESECVIANYEAKTVSHLKGKKILYEWLKRKFSAADVEYRDIFTRN</sequence>
<comment type="caution">
    <text evidence="2">The sequence shown here is derived from an EMBL/GenBank/DDBJ whole genome shotgun (WGS) entry which is preliminary data.</text>
</comment>
<feature type="domain" description="Competence protein CoiA-like N-terminal" evidence="1">
    <location>
        <begin position="2"/>
        <end position="23"/>
    </location>
</feature>
<dbReference type="InterPro" id="IPR057253">
    <property type="entry name" value="CoiA-like_N"/>
</dbReference>
<accession>A0A0Q9Y8J5</accession>
<dbReference type="PATRIC" id="fig|217031.4.peg.2410"/>
<protein>
    <recommendedName>
        <fullName evidence="1">Competence protein CoiA-like N-terminal domain-containing protein</fullName>
    </recommendedName>
</protein>
<dbReference type="Pfam" id="PF25164">
    <property type="entry name" value="CoiA_N"/>
    <property type="match status" value="1"/>
</dbReference>
<dbReference type="Proteomes" id="UP000053881">
    <property type="component" value="Unassembled WGS sequence"/>
</dbReference>
<dbReference type="AlphaFoldDB" id="A0A0Q9Y8J5"/>
<evidence type="ECO:0000313" key="3">
    <source>
        <dbReference type="Proteomes" id="UP000053881"/>
    </source>
</evidence>
<name>A0A0Q9Y8J5_9BACI</name>
<proteinExistence type="predicted"/>
<evidence type="ECO:0000313" key="2">
    <source>
        <dbReference type="EMBL" id="KRG14090.1"/>
    </source>
</evidence>